<dbReference type="GO" id="GO:0005886">
    <property type="term" value="C:plasma membrane"/>
    <property type="evidence" value="ECO:0007669"/>
    <property type="project" value="UniProtKB-SubCell"/>
</dbReference>
<evidence type="ECO:0000313" key="11">
    <source>
        <dbReference type="Proteomes" id="UP000464314"/>
    </source>
</evidence>
<feature type="domain" description="Polysaccharide chain length determinant N-terminal" evidence="9">
    <location>
        <begin position="10"/>
        <end position="100"/>
    </location>
</feature>
<keyword evidence="5 8" id="KW-1133">Transmembrane helix</keyword>
<name>A0A6P1THQ4_9FIRM</name>
<keyword evidence="11" id="KW-1185">Reference proteome</keyword>
<evidence type="ECO:0000256" key="3">
    <source>
        <dbReference type="ARBA" id="ARBA00022475"/>
    </source>
</evidence>
<dbReference type="Pfam" id="PF02706">
    <property type="entry name" value="Wzz"/>
    <property type="match status" value="1"/>
</dbReference>
<evidence type="ECO:0000259" key="9">
    <source>
        <dbReference type="Pfam" id="PF02706"/>
    </source>
</evidence>
<gene>
    <name evidence="10" type="ORF">Ana3638_03525</name>
</gene>
<dbReference type="EMBL" id="CP048000">
    <property type="protein sequence ID" value="QHQ59963.1"/>
    <property type="molecule type" value="Genomic_DNA"/>
</dbReference>
<reference evidence="10 11" key="1">
    <citation type="submission" date="2020-01" db="EMBL/GenBank/DDBJ databases">
        <title>Genome analysis of Anaerocolumna sp. CBA3638.</title>
        <authorList>
            <person name="Kim J."/>
            <person name="Roh S.W."/>
        </authorList>
    </citation>
    <scope>NUCLEOTIDE SEQUENCE [LARGE SCALE GENOMIC DNA]</scope>
    <source>
        <strain evidence="10 11">CBA3638</strain>
    </source>
</reference>
<proteinExistence type="inferred from homology"/>
<sequence>MEQNTNEEIEIDLLELFYVIKSRIWIILLTGILTATAAGLISNFCITPIYNSTTKLYILSKSTSLTNLNLDDLQLGTQLTKDYMVLVESRPVVTQVINNLGLNMTYEEMVSCLTIENPSNTRILEITTKYPDPYLAKKIVDEFAAVSSSQIAKIMDTTEPAIVEEGYIQPHPASPNNLKNTLIGGVVGLFLAGAIVIVLHLLDDTIKDTEDVERYLGLNTLGLIPIESGANKTAELDKKKRRRQQILGKKSSKINTAKKGR</sequence>
<feature type="transmembrane region" description="Helical" evidence="8">
    <location>
        <begin position="24"/>
        <end position="46"/>
    </location>
</feature>
<dbReference type="Proteomes" id="UP000464314">
    <property type="component" value="Chromosome"/>
</dbReference>
<protein>
    <submittedName>
        <fullName evidence="10">Polysaccharide export protein</fullName>
    </submittedName>
</protein>
<dbReference type="PANTHER" id="PTHR32309:SF13">
    <property type="entry name" value="FERRIC ENTEROBACTIN TRANSPORT PROTEIN FEPE"/>
    <property type="match status" value="1"/>
</dbReference>
<organism evidence="10 11">
    <name type="scientific">Anaerocolumna sedimenticola</name>
    <dbReference type="NCBI Taxonomy" id="2696063"/>
    <lineage>
        <taxon>Bacteria</taxon>
        <taxon>Bacillati</taxon>
        <taxon>Bacillota</taxon>
        <taxon>Clostridia</taxon>
        <taxon>Lachnospirales</taxon>
        <taxon>Lachnospiraceae</taxon>
        <taxon>Anaerocolumna</taxon>
    </lineage>
</organism>
<comment type="subcellular location">
    <subcellularLocation>
        <location evidence="1">Cell membrane</location>
        <topology evidence="1">Multi-pass membrane protein</topology>
    </subcellularLocation>
</comment>
<dbReference type="RefSeq" id="WP_161836799.1">
    <property type="nucleotide sequence ID" value="NZ_CP048000.1"/>
</dbReference>
<keyword evidence="4 8" id="KW-0812">Transmembrane</keyword>
<evidence type="ECO:0000256" key="6">
    <source>
        <dbReference type="ARBA" id="ARBA00023136"/>
    </source>
</evidence>
<dbReference type="KEGG" id="anr:Ana3638_03525"/>
<dbReference type="AlphaFoldDB" id="A0A6P1THQ4"/>
<comment type="similarity">
    <text evidence="2">Belongs to the CpsC/CapA family.</text>
</comment>
<dbReference type="InterPro" id="IPR050445">
    <property type="entry name" value="Bact_polysacc_biosynth/exp"/>
</dbReference>
<evidence type="ECO:0000256" key="7">
    <source>
        <dbReference type="SAM" id="MobiDB-lite"/>
    </source>
</evidence>
<keyword evidence="3" id="KW-1003">Cell membrane</keyword>
<evidence type="ECO:0000256" key="8">
    <source>
        <dbReference type="SAM" id="Phobius"/>
    </source>
</evidence>
<evidence type="ECO:0000256" key="2">
    <source>
        <dbReference type="ARBA" id="ARBA00006683"/>
    </source>
</evidence>
<dbReference type="GO" id="GO:0004713">
    <property type="term" value="F:protein tyrosine kinase activity"/>
    <property type="evidence" value="ECO:0007669"/>
    <property type="project" value="TreeGrafter"/>
</dbReference>
<evidence type="ECO:0000256" key="5">
    <source>
        <dbReference type="ARBA" id="ARBA00022989"/>
    </source>
</evidence>
<evidence type="ECO:0000313" key="10">
    <source>
        <dbReference type="EMBL" id="QHQ59963.1"/>
    </source>
</evidence>
<dbReference type="InterPro" id="IPR003856">
    <property type="entry name" value="LPS_length_determ_N"/>
</dbReference>
<feature type="region of interest" description="Disordered" evidence="7">
    <location>
        <begin position="234"/>
        <end position="261"/>
    </location>
</feature>
<accession>A0A6P1THQ4</accession>
<evidence type="ECO:0000256" key="1">
    <source>
        <dbReference type="ARBA" id="ARBA00004651"/>
    </source>
</evidence>
<feature type="compositionally biased region" description="Basic residues" evidence="7">
    <location>
        <begin position="239"/>
        <end position="261"/>
    </location>
</feature>
<dbReference type="PANTHER" id="PTHR32309">
    <property type="entry name" value="TYROSINE-PROTEIN KINASE"/>
    <property type="match status" value="1"/>
</dbReference>
<evidence type="ECO:0000256" key="4">
    <source>
        <dbReference type="ARBA" id="ARBA00022692"/>
    </source>
</evidence>
<keyword evidence="6 8" id="KW-0472">Membrane</keyword>
<feature type="transmembrane region" description="Helical" evidence="8">
    <location>
        <begin position="182"/>
        <end position="202"/>
    </location>
</feature>